<reference evidence="2 3" key="1">
    <citation type="submission" date="2019-05" db="EMBL/GenBank/DDBJ databases">
        <title>Another draft genome of Portunus trituberculatus and its Hox gene families provides insights of decapod evolution.</title>
        <authorList>
            <person name="Jeong J.-H."/>
            <person name="Song I."/>
            <person name="Kim S."/>
            <person name="Choi T."/>
            <person name="Kim D."/>
            <person name="Ryu S."/>
            <person name="Kim W."/>
        </authorList>
    </citation>
    <scope>NUCLEOTIDE SEQUENCE [LARGE SCALE GENOMIC DNA]</scope>
    <source>
        <tissue evidence="2">Muscle</tissue>
    </source>
</reference>
<dbReference type="Proteomes" id="UP000324222">
    <property type="component" value="Unassembled WGS sequence"/>
</dbReference>
<dbReference type="EMBL" id="VSRR010014946">
    <property type="protein sequence ID" value="MPC57636.1"/>
    <property type="molecule type" value="Genomic_DNA"/>
</dbReference>
<dbReference type="AlphaFoldDB" id="A0A5B7GJ84"/>
<keyword evidence="3" id="KW-1185">Reference proteome</keyword>
<name>A0A5B7GJ84_PORTR</name>
<feature type="region of interest" description="Disordered" evidence="1">
    <location>
        <begin position="1"/>
        <end position="22"/>
    </location>
</feature>
<evidence type="ECO:0000313" key="2">
    <source>
        <dbReference type="EMBL" id="MPC57636.1"/>
    </source>
</evidence>
<gene>
    <name evidence="2" type="ORF">E2C01_051621</name>
</gene>
<organism evidence="2 3">
    <name type="scientific">Portunus trituberculatus</name>
    <name type="common">Swimming crab</name>
    <name type="synonym">Neptunus trituberculatus</name>
    <dbReference type="NCBI Taxonomy" id="210409"/>
    <lineage>
        <taxon>Eukaryota</taxon>
        <taxon>Metazoa</taxon>
        <taxon>Ecdysozoa</taxon>
        <taxon>Arthropoda</taxon>
        <taxon>Crustacea</taxon>
        <taxon>Multicrustacea</taxon>
        <taxon>Malacostraca</taxon>
        <taxon>Eumalacostraca</taxon>
        <taxon>Eucarida</taxon>
        <taxon>Decapoda</taxon>
        <taxon>Pleocyemata</taxon>
        <taxon>Brachyura</taxon>
        <taxon>Eubrachyura</taxon>
        <taxon>Portunoidea</taxon>
        <taxon>Portunidae</taxon>
        <taxon>Portuninae</taxon>
        <taxon>Portunus</taxon>
    </lineage>
</organism>
<feature type="compositionally biased region" description="Low complexity" evidence="1">
    <location>
        <begin position="1"/>
        <end position="12"/>
    </location>
</feature>
<sequence>MTITTTVRTSHTTLDDAAPSHSPLRPCRCSLLRSVQGPLAPVRRGFVLQISVSRLLCLSGARLGLTAVLIQFPGHLNLRGVTCSPRILHQGNSSLLNAKFPEP</sequence>
<accession>A0A5B7GJ84</accession>
<comment type="caution">
    <text evidence="2">The sequence shown here is derived from an EMBL/GenBank/DDBJ whole genome shotgun (WGS) entry which is preliminary data.</text>
</comment>
<evidence type="ECO:0000313" key="3">
    <source>
        <dbReference type="Proteomes" id="UP000324222"/>
    </source>
</evidence>
<proteinExistence type="predicted"/>
<protein>
    <submittedName>
        <fullName evidence="2">Uncharacterized protein</fullName>
    </submittedName>
</protein>
<evidence type="ECO:0000256" key="1">
    <source>
        <dbReference type="SAM" id="MobiDB-lite"/>
    </source>
</evidence>